<dbReference type="Proteomes" id="UP000248918">
    <property type="component" value="Unassembled WGS sequence"/>
</dbReference>
<accession>A0A329D8J8</accession>
<sequence length="56" mass="6657">MKLDFQVLGKNVATLYRERDDYVLKYHRDASAVDVVSLTIPVREEAWRWPLLGERH</sequence>
<protein>
    <recommendedName>
        <fullName evidence="3">HipA-like protein</fullName>
    </recommendedName>
</protein>
<name>A0A329D8J8_9BURK</name>
<proteinExistence type="predicted"/>
<dbReference type="AlphaFoldDB" id="A0A329D8J8"/>
<comment type="caution">
    <text evidence="1">The sequence shown here is derived from an EMBL/GenBank/DDBJ whole genome shotgun (WGS) entry which is preliminary data.</text>
</comment>
<evidence type="ECO:0000313" key="1">
    <source>
        <dbReference type="EMBL" id="RAS38935.1"/>
    </source>
</evidence>
<dbReference type="EMBL" id="QLTK01000001">
    <property type="protein sequence ID" value="RAS38935.1"/>
    <property type="molecule type" value="Genomic_DNA"/>
</dbReference>
<evidence type="ECO:0008006" key="3">
    <source>
        <dbReference type="Google" id="ProtNLM"/>
    </source>
</evidence>
<evidence type="ECO:0000313" key="2">
    <source>
        <dbReference type="Proteomes" id="UP000248918"/>
    </source>
</evidence>
<gene>
    <name evidence="1" type="ORF">BX591_101265</name>
</gene>
<organism evidence="1 2">
    <name type="scientific">Paraburkholderia bryophila</name>
    <dbReference type="NCBI Taxonomy" id="420952"/>
    <lineage>
        <taxon>Bacteria</taxon>
        <taxon>Pseudomonadati</taxon>
        <taxon>Pseudomonadota</taxon>
        <taxon>Betaproteobacteria</taxon>
        <taxon>Burkholderiales</taxon>
        <taxon>Burkholderiaceae</taxon>
        <taxon>Paraburkholderia</taxon>
    </lineage>
</organism>
<reference evidence="1 2" key="1">
    <citation type="submission" date="2018-06" db="EMBL/GenBank/DDBJ databases">
        <title>Genomic Encyclopedia of Type Strains, Phase III (KMG-III): the genomes of soil and plant-associated and newly described type strains.</title>
        <authorList>
            <person name="Whitman W."/>
        </authorList>
    </citation>
    <scope>NUCLEOTIDE SEQUENCE [LARGE SCALE GENOMIC DNA]</scope>
    <source>
        <strain evidence="1 2">LMG 23644</strain>
    </source>
</reference>